<proteinExistence type="predicted"/>
<evidence type="ECO:0000256" key="1">
    <source>
        <dbReference type="ARBA" id="ARBA00023125"/>
    </source>
</evidence>
<protein>
    <recommendedName>
        <fullName evidence="3">Tyr recombinase domain-containing protein</fullName>
    </recommendedName>
</protein>
<name>X1QG12_9ZZZZ</name>
<dbReference type="PANTHER" id="PTHR30349:SF41">
    <property type="entry name" value="INTEGRASE_RECOMBINASE PROTEIN MJ0367-RELATED"/>
    <property type="match status" value="1"/>
</dbReference>
<dbReference type="EMBL" id="BARW01000003">
    <property type="protein sequence ID" value="GAI67422.1"/>
    <property type="molecule type" value="Genomic_DNA"/>
</dbReference>
<keyword evidence="2" id="KW-0233">DNA recombination</keyword>
<comment type="caution">
    <text evidence="4">The sequence shown here is derived from an EMBL/GenBank/DDBJ whole genome shotgun (WGS) entry which is preliminary data.</text>
</comment>
<reference evidence="4" key="1">
    <citation type="journal article" date="2014" name="Front. Microbiol.">
        <title>High frequency of phylogenetically diverse reductive dehalogenase-homologous genes in deep subseafloor sedimentary metagenomes.</title>
        <authorList>
            <person name="Kawai M."/>
            <person name="Futagami T."/>
            <person name="Toyoda A."/>
            <person name="Takaki Y."/>
            <person name="Nishi S."/>
            <person name="Hori S."/>
            <person name="Arai W."/>
            <person name="Tsubouchi T."/>
            <person name="Morono Y."/>
            <person name="Uchiyama I."/>
            <person name="Ito T."/>
            <person name="Fujiyama A."/>
            <person name="Inagaki F."/>
            <person name="Takami H."/>
        </authorList>
    </citation>
    <scope>NUCLEOTIDE SEQUENCE</scope>
    <source>
        <strain evidence="4">Expedition CK06-06</strain>
    </source>
</reference>
<dbReference type="Gene3D" id="1.10.443.10">
    <property type="entry name" value="Intergrase catalytic core"/>
    <property type="match status" value="1"/>
</dbReference>
<dbReference type="AlphaFoldDB" id="X1QG12"/>
<accession>X1QG12</accession>
<evidence type="ECO:0000313" key="4">
    <source>
        <dbReference type="EMBL" id="GAI67422.1"/>
    </source>
</evidence>
<feature type="domain" description="Tyr recombinase" evidence="3">
    <location>
        <begin position="14"/>
        <end position="190"/>
    </location>
</feature>
<dbReference type="GO" id="GO:0006310">
    <property type="term" value="P:DNA recombination"/>
    <property type="evidence" value="ECO:0007669"/>
    <property type="project" value="UniProtKB-KW"/>
</dbReference>
<dbReference type="InterPro" id="IPR002104">
    <property type="entry name" value="Integrase_catalytic"/>
</dbReference>
<gene>
    <name evidence="4" type="ORF">S12H4_00057</name>
</gene>
<dbReference type="InterPro" id="IPR011010">
    <property type="entry name" value="DNA_brk_join_enz"/>
</dbReference>
<dbReference type="PANTHER" id="PTHR30349">
    <property type="entry name" value="PHAGE INTEGRASE-RELATED"/>
    <property type="match status" value="1"/>
</dbReference>
<dbReference type="SUPFAM" id="SSF56349">
    <property type="entry name" value="DNA breaking-rejoining enzymes"/>
    <property type="match status" value="1"/>
</dbReference>
<dbReference type="InterPro" id="IPR050090">
    <property type="entry name" value="Tyrosine_recombinase_XerCD"/>
</dbReference>
<organism evidence="4">
    <name type="scientific">marine sediment metagenome</name>
    <dbReference type="NCBI Taxonomy" id="412755"/>
    <lineage>
        <taxon>unclassified sequences</taxon>
        <taxon>metagenomes</taxon>
        <taxon>ecological metagenomes</taxon>
    </lineage>
</organism>
<evidence type="ECO:0000259" key="3">
    <source>
        <dbReference type="PROSITE" id="PS51898"/>
    </source>
</evidence>
<dbReference type="CDD" id="cd00397">
    <property type="entry name" value="DNA_BRE_C"/>
    <property type="match status" value="1"/>
</dbReference>
<dbReference type="GO" id="GO:0003677">
    <property type="term" value="F:DNA binding"/>
    <property type="evidence" value="ECO:0007669"/>
    <property type="project" value="UniProtKB-KW"/>
</dbReference>
<dbReference type="PROSITE" id="PS51898">
    <property type="entry name" value="TYR_RECOMBINASE"/>
    <property type="match status" value="1"/>
</dbReference>
<evidence type="ECO:0000256" key="2">
    <source>
        <dbReference type="ARBA" id="ARBA00023172"/>
    </source>
</evidence>
<keyword evidence="1" id="KW-0238">DNA-binding</keyword>
<dbReference type="Pfam" id="PF00589">
    <property type="entry name" value="Phage_integrase"/>
    <property type="match status" value="1"/>
</dbReference>
<dbReference type="GO" id="GO:0015074">
    <property type="term" value="P:DNA integration"/>
    <property type="evidence" value="ECO:0007669"/>
    <property type="project" value="InterPro"/>
</dbReference>
<sequence>MSRFPLVKYHAEKDLPEYLQPQEARRIIDAAAGNRHGARDQLFLDLLLQTGIRISEALRITPGDLTWLDRQPVLWVRKGKGGKTRQVSLPARIAAELLEYQRQHQLGSGDRFFMISRQRAWQIIKAAAGSAGISKNSYPHLFRHSYAIEFLRQTGHPAALQKLLGHSTPAMTLRYLRLLQTEDALRIAEDVEI</sequence>
<dbReference type="InterPro" id="IPR013762">
    <property type="entry name" value="Integrase-like_cat_sf"/>
</dbReference>